<keyword evidence="3" id="KW-0378">Hydrolase</keyword>
<gene>
    <name evidence="8" type="ORF">ACFSUC_19195</name>
</gene>
<dbReference type="InterPro" id="IPR003646">
    <property type="entry name" value="SH3-like_bac-type"/>
</dbReference>
<evidence type="ECO:0000259" key="7">
    <source>
        <dbReference type="PROSITE" id="PS51935"/>
    </source>
</evidence>
<dbReference type="Proteomes" id="UP001597497">
    <property type="component" value="Unassembled WGS sequence"/>
</dbReference>
<keyword evidence="2" id="KW-0645">Protease</keyword>
<comment type="caution">
    <text evidence="8">The sequence shown here is derived from an EMBL/GenBank/DDBJ whole genome shotgun (WGS) entry which is preliminary data.</text>
</comment>
<dbReference type="SUPFAM" id="SSF50044">
    <property type="entry name" value="SH3-domain"/>
    <property type="match status" value="1"/>
</dbReference>
<evidence type="ECO:0000259" key="6">
    <source>
        <dbReference type="PROSITE" id="PS51781"/>
    </source>
</evidence>
<dbReference type="Gene3D" id="2.30.30.40">
    <property type="entry name" value="SH3 Domains"/>
    <property type="match status" value="1"/>
</dbReference>
<feature type="signal peptide" evidence="5">
    <location>
        <begin position="1"/>
        <end position="28"/>
    </location>
</feature>
<dbReference type="Gene3D" id="3.90.1720.10">
    <property type="entry name" value="endopeptidase domain like (from Nostoc punctiforme)"/>
    <property type="match status" value="1"/>
</dbReference>
<evidence type="ECO:0000256" key="4">
    <source>
        <dbReference type="ARBA" id="ARBA00022807"/>
    </source>
</evidence>
<dbReference type="PANTHER" id="PTHR47053">
    <property type="entry name" value="MUREIN DD-ENDOPEPTIDASE MEPH-RELATED"/>
    <property type="match status" value="1"/>
</dbReference>
<accession>A0ABW5RF30</accession>
<feature type="domain" description="NlpC/P60" evidence="7">
    <location>
        <begin position="112"/>
        <end position="257"/>
    </location>
</feature>
<evidence type="ECO:0000256" key="1">
    <source>
        <dbReference type="ARBA" id="ARBA00007074"/>
    </source>
</evidence>
<keyword evidence="5" id="KW-0732">Signal</keyword>
<dbReference type="PANTHER" id="PTHR47053:SF1">
    <property type="entry name" value="MUREIN DD-ENDOPEPTIDASE MEPH-RELATED"/>
    <property type="match status" value="1"/>
</dbReference>
<evidence type="ECO:0000313" key="9">
    <source>
        <dbReference type="Proteomes" id="UP001597497"/>
    </source>
</evidence>
<proteinExistence type="inferred from homology"/>
<dbReference type="Pfam" id="PF00877">
    <property type="entry name" value="NLPC_P60"/>
    <property type="match status" value="1"/>
</dbReference>
<feature type="chain" id="PRO_5047384323" evidence="5">
    <location>
        <begin position="29"/>
        <end position="257"/>
    </location>
</feature>
<dbReference type="InterPro" id="IPR000064">
    <property type="entry name" value="NLP_P60_dom"/>
</dbReference>
<dbReference type="Pfam" id="PF08239">
    <property type="entry name" value="SH3_3"/>
    <property type="match status" value="1"/>
</dbReference>
<evidence type="ECO:0000256" key="3">
    <source>
        <dbReference type="ARBA" id="ARBA00022801"/>
    </source>
</evidence>
<evidence type="ECO:0000256" key="5">
    <source>
        <dbReference type="SAM" id="SignalP"/>
    </source>
</evidence>
<feature type="domain" description="SH3b" evidence="6">
    <location>
        <begin position="29"/>
        <end position="97"/>
    </location>
</feature>
<dbReference type="InterPro" id="IPR038765">
    <property type="entry name" value="Papain-like_cys_pep_sf"/>
</dbReference>
<sequence length="257" mass="28064">MKKNFKGMTAAALASVLTISSLGLFPSAAEGANSGSIVRDVNFRTAPSLSASTKGMLDRGDKITILSKPNKYWYKIKDDRGRVGYVSSLSKYVRTTSSSPARVSSASSSSSSSSRNAIVRTGKKYLGTPYQYGSNRATTTTFDCSDFVRHVYQKATGIKLPSNSRSQANYFKKNGKTTTNWRSLKPGDVIFFMGYKGTAKSNYTGINKSKQRISHNAIYLGNGKIMHTYSKNSGGVRIDTLAGKHWEYRMVFGGSIL</sequence>
<dbReference type="RefSeq" id="WP_379931264.1">
    <property type="nucleotide sequence ID" value="NZ_JBHUMM010000045.1"/>
</dbReference>
<dbReference type="PROSITE" id="PS51935">
    <property type="entry name" value="NLPC_P60"/>
    <property type="match status" value="1"/>
</dbReference>
<keyword evidence="4" id="KW-0788">Thiol protease</keyword>
<dbReference type="PROSITE" id="PS51781">
    <property type="entry name" value="SH3B"/>
    <property type="match status" value="1"/>
</dbReference>
<dbReference type="SMART" id="SM00287">
    <property type="entry name" value="SH3b"/>
    <property type="match status" value="1"/>
</dbReference>
<dbReference type="EMBL" id="JBHUMM010000045">
    <property type="protein sequence ID" value="MFD2673681.1"/>
    <property type="molecule type" value="Genomic_DNA"/>
</dbReference>
<dbReference type="CDD" id="cd00174">
    <property type="entry name" value="SH3"/>
    <property type="match status" value="1"/>
</dbReference>
<keyword evidence="9" id="KW-1185">Reference proteome</keyword>
<dbReference type="InterPro" id="IPR051202">
    <property type="entry name" value="Peptidase_C40"/>
</dbReference>
<evidence type="ECO:0000256" key="2">
    <source>
        <dbReference type="ARBA" id="ARBA00022670"/>
    </source>
</evidence>
<organism evidence="8 9">
    <name type="scientific">Marinicrinis sediminis</name>
    <dbReference type="NCBI Taxonomy" id="1652465"/>
    <lineage>
        <taxon>Bacteria</taxon>
        <taxon>Bacillati</taxon>
        <taxon>Bacillota</taxon>
        <taxon>Bacilli</taxon>
        <taxon>Bacillales</taxon>
        <taxon>Paenibacillaceae</taxon>
    </lineage>
</organism>
<evidence type="ECO:0000313" key="8">
    <source>
        <dbReference type="EMBL" id="MFD2673681.1"/>
    </source>
</evidence>
<protein>
    <submittedName>
        <fullName evidence="8">C40 family peptidase</fullName>
    </submittedName>
</protein>
<comment type="similarity">
    <text evidence="1">Belongs to the peptidase C40 family.</text>
</comment>
<name>A0ABW5RF30_9BACL</name>
<reference evidence="9" key="1">
    <citation type="journal article" date="2019" name="Int. J. Syst. Evol. Microbiol.">
        <title>The Global Catalogue of Microorganisms (GCM) 10K type strain sequencing project: providing services to taxonomists for standard genome sequencing and annotation.</title>
        <authorList>
            <consortium name="The Broad Institute Genomics Platform"/>
            <consortium name="The Broad Institute Genome Sequencing Center for Infectious Disease"/>
            <person name="Wu L."/>
            <person name="Ma J."/>
        </authorList>
    </citation>
    <scope>NUCLEOTIDE SEQUENCE [LARGE SCALE GENOMIC DNA]</scope>
    <source>
        <strain evidence="9">KCTC 33676</strain>
    </source>
</reference>
<dbReference type="InterPro" id="IPR036028">
    <property type="entry name" value="SH3-like_dom_sf"/>
</dbReference>
<dbReference type="SUPFAM" id="SSF54001">
    <property type="entry name" value="Cysteine proteinases"/>
    <property type="match status" value="1"/>
</dbReference>